<evidence type="ECO:0000313" key="2">
    <source>
        <dbReference type="Proteomes" id="UP001058364"/>
    </source>
</evidence>
<organism evidence="1 2">
    <name type="scientific">Mesomycoplasma molare</name>
    <dbReference type="NCBI Taxonomy" id="171288"/>
    <lineage>
        <taxon>Bacteria</taxon>
        <taxon>Bacillati</taxon>
        <taxon>Mycoplasmatota</taxon>
        <taxon>Mycoplasmoidales</taxon>
        <taxon>Metamycoplasmataceae</taxon>
        <taxon>Mesomycoplasma</taxon>
    </lineage>
</organism>
<dbReference type="RefSeq" id="WP_027123564.1">
    <property type="nucleotide sequence ID" value="NZ_CP103423.1"/>
</dbReference>
<keyword evidence="2" id="KW-1185">Reference proteome</keyword>
<name>A0ABY5TTB1_9BACT</name>
<sequence>MKKTWQIVKIKNLLRNKRKWKSYKKEIRDKNMRFLFTKIALNFDLNFSNETLLENELSFLNNVDENFFTPLFLKILSKENLSASKIKKIAEKISFFFFLRMQLSIKKEDFDLEDKSRYILNEVFNDLMELTPNFNFYIIKILEVVIN</sequence>
<dbReference type="EMBL" id="CP103423">
    <property type="protein sequence ID" value="UWD33903.1"/>
    <property type="molecule type" value="Genomic_DNA"/>
</dbReference>
<accession>A0ABY5TTB1</accession>
<dbReference type="Proteomes" id="UP001058364">
    <property type="component" value="Chromosome"/>
</dbReference>
<gene>
    <name evidence="1" type="ORF">NX772_02210</name>
</gene>
<evidence type="ECO:0000313" key="1">
    <source>
        <dbReference type="EMBL" id="UWD33903.1"/>
    </source>
</evidence>
<proteinExistence type="predicted"/>
<protein>
    <submittedName>
        <fullName evidence="1">Uncharacterized protein</fullName>
    </submittedName>
</protein>
<reference evidence="1" key="1">
    <citation type="submission" date="2022-08" db="EMBL/GenBank/DDBJ databases">
        <title>Complete genome sequence of Mycoplasma molare type strain H 542.</title>
        <authorList>
            <person name="Spergser J."/>
        </authorList>
    </citation>
    <scope>NUCLEOTIDE SEQUENCE</scope>
    <source>
        <strain evidence="1">H 542</strain>
    </source>
</reference>